<dbReference type="EMBL" id="CAAE01015036">
    <property type="protein sequence ID" value="CAG11393.1"/>
    <property type="molecule type" value="Genomic_DNA"/>
</dbReference>
<proteinExistence type="predicted"/>
<evidence type="ECO:0000313" key="2">
    <source>
        <dbReference type="EMBL" id="CAG11393.1"/>
    </source>
</evidence>
<sequence length="211" mass="22855">MRFDLTGKILHFFPKILLTLQLTPPTGLSVVTVGRLQQTPEPKLFHLRLLRHAPEPETEPVLGASVPSCGGDHLFRPLRAVPPLHRLLRGGAAGGDQLRVPPPPADPAHVQHRQGHALPRQQHGQPGHVRGVPHQHAGLDDPLAGAQPGQGATGGLHAGQRGPGHHDPHEHRPVLPAPPERLLEERRPGEQEGEGDVAGDDRGRRKGQRQR</sequence>
<feature type="compositionally biased region" description="Basic and acidic residues" evidence="1">
    <location>
        <begin position="181"/>
        <end position="190"/>
    </location>
</feature>
<name>Q4RJN9_TETNG</name>
<protein>
    <submittedName>
        <fullName evidence="2">(spotted green pufferfish) hypothetical protein</fullName>
    </submittedName>
</protein>
<reference evidence="2" key="1">
    <citation type="journal article" date="2004" name="Nature">
        <title>Genome duplication in the teleost fish Tetraodon nigroviridis reveals the early vertebrate proto-karyotype.</title>
        <authorList>
            <person name="Jaillon O."/>
            <person name="Aury J.-M."/>
            <person name="Brunet F."/>
            <person name="Petit J.-L."/>
            <person name="Stange-Thomann N."/>
            <person name="Mauceli E."/>
            <person name="Bouneau L."/>
            <person name="Fischer C."/>
            <person name="Ozouf-Costaz C."/>
            <person name="Bernot A."/>
            <person name="Nicaud S."/>
            <person name="Jaffe D."/>
            <person name="Fisher S."/>
            <person name="Lutfalla G."/>
            <person name="Dossat C."/>
            <person name="Segurens B."/>
            <person name="Dasilva C."/>
            <person name="Salanoubat M."/>
            <person name="Levy M."/>
            <person name="Boudet N."/>
            <person name="Castellano S."/>
            <person name="Anthouard V."/>
            <person name="Jubin C."/>
            <person name="Castelli V."/>
            <person name="Katinka M."/>
            <person name="Vacherie B."/>
            <person name="Biemont C."/>
            <person name="Skalli Z."/>
            <person name="Cattolico L."/>
            <person name="Poulain J."/>
            <person name="De Berardinis V."/>
            <person name="Cruaud C."/>
            <person name="Duprat S."/>
            <person name="Brottier P."/>
            <person name="Coutanceau J.-P."/>
            <person name="Gouzy J."/>
            <person name="Parra G."/>
            <person name="Lardier G."/>
            <person name="Chapple C."/>
            <person name="McKernan K.J."/>
            <person name="McEwan P."/>
            <person name="Bosak S."/>
            <person name="Kellis M."/>
            <person name="Volff J.-N."/>
            <person name="Guigo R."/>
            <person name="Zody M.C."/>
            <person name="Mesirov J."/>
            <person name="Lindblad-Toh K."/>
            <person name="Birren B."/>
            <person name="Nusbaum C."/>
            <person name="Kahn D."/>
            <person name="Robinson-Rechavi M."/>
            <person name="Laudet V."/>
            <person name="Schachter V."/>
            <person name="Quetier F."/>
            <person name="Saurin W."/>
            <person name="Scarpelli C."/>
            <person name="Wincker P."/>
            <person name="Lander E.S."/>
            <person name="Weissenbach J."/>
            <person name="Roest Crollius H."/>
        </authorList>
    </citation>
    <scope>NUCLEOTIDE SEQUENCE [LARGE SCALE GENOMIC DNA]</scope>
</reference>
<comment type="caution">
    <text evidence="2">The sequence shown here is derived from an EMBL/GenBank/DDBJ whole genome shotgun (WGS) entry which is preliminary data.</text>
</comment>
<evidence type="ECO:0000256" key="1">
    <source>
        <dbReference type="SAM" id="MobiDB-lite"/>
    </source>
</evidence>
<dbReference type="AlphaFoldDB" id="Q4RJN9"/>
<feature type="compositionally biased region" description="Basic and acidic residues" evidence="1">
    <location>
        <begin position="164"/>
        <end position="173"/>
    </location>
</feature>
<dbReference type="KEGG" id="tng:GSTEN00033350G001"/>
<accession>Q4RJN9</accession>
<organism evidence="2">
    <name type="scientific">Tetraodon nigroviridis</name>
    <name type="common">Spotted green pufferfish</name>
    <name type="synonym">Chelonodon nigroviridis</name>
    <dbReference type="NCBI Taxonomy" id="99883"/>
    <lineage>
        <taxon>Eukaryota</taxon>
        <taxon>Metazoa</taxon>
        <taxon>Chordata</taxon>
        <taxon>Craniata</taxon>
        <taxon>Vertebrata</taxon>
        <taxon>Euteleostomi</taxon>
        <taxon>Actinopterygii</taxon>
        <taxon>Neopterygii</taxon>
        <taxon>Teleostei</taxon>
        <taxon>Neoteleostei</taxon>
        <taxon>Acanthomorphata</taxon>
        <taxon>Eupercaria</taxon>
        <taxon>Tetraodontiformes</taxon>
        <taxon>Tetradontoidea</taxon>
        <taxon>Tetraodontidae</taxon>
        <taxon>Tetraodon</taxon>
    </lineage>
</organism>
<feature type="region of interest" description="Disordered" evidence="1">
    <location>
        <begin position="88"/>
        <end position="211"/>
    </location>
</feature>
<gene>
    <name evidence="2" type="ORF">GSTENG00033350001</name>
</gene>
<reference evidence="2" key="2">
    <citation type="submission" date="2004-02" db="EMBL/GenBank/DDBJ databases">
        <authorList>
            <consortium name="Genoscope"/>
            <consortium name="Whitehead Institute Centre for Genome Research"/>
        </authorList>
    </citation>
    <scope>NUCLEOTIDE SEQUENCE</scope>
</reference>